<feature type="repeat" description="RCC1" evidence="1">
    <location>
        <begin position="192"/>
        <end position="244"/>
    </location>
</feature>
<sequence>MWKTSGYPLNISSIAADDIFIGWKDFLAVSNNKVSNLRTGKVVSDDTAAVDDCSLSRDHFAIVRRGKCRIHGLYDGFEHEIENLDGVLQISMMAQDRLALRTATHVLIYDYKNCTSKSWELRCSRIAAGLGHLVALSTEGKVFVYGDGSRGQRGSGDLSADEELRPLAHLEDLDITHVSAGGWHSAAISDRGYLYQWGWNQHGQCGGPRGDSRNVVGLPELRDVGIRLRDVRCGSRHTVVLTDDGRLLSWGWDDFGQCSKIDRTCCSGSSKGKTLEAGFWTTAYKLCEVCRGS</sequence>
<dbReference type="PRINTS" id="PR00633">
    <property type="entry name" value="RCCNDNSATION"/>
</dbReference>
<dbReference type="SUPFAM" id="SSF50985">
    <property type="entry name" value="RCC1/BLIP-II"/>
    <property type="match status" value="1"/>
</dbReference>
<feature type="repeat" description="RCC1" evidence="1">
    <location>
        <begin position="140"/>
        <end position="191"/>
    </location>
</feature>
<organism evidence="2 3">
    <name type="scientific">Galendromus occidentalis</name>
    <name type="common">western predatory mite</name>
    <dbReference type="NCBI Taxonomy" id="34638"/>
    <lineage>
        <taxon>Eukaryota</taxon>
        <taxon>Metazoa</taxon>
        <taxon>Ecdysozoa</taxon>
        <taxon>Arthropoda</taxon>
        <taxon>Chelicerata</taxon>
        <taxon>Arachnida</taxon>
        <taxon>Acari</taxon>
        <taxon>Parasitiformes</taxon>
        <taxon>Mesostigmata</taxon>
        <taxon>Gamasina</taxon>
        <taxon>Phytoseioidea</taxon>
        <taxon>Phytoseiidae</taxon>
        <taxon>Typhlodrominae</taxon>
        <taxon>Galendromus</taxon>
    </lineage>
</organism>
<dbReference type="InterPro" id="IPR009091">
    <property type="entry name" value="RCC1/BLIP-II"/>
</dbReference>
<evidence type="ECO:0000256" key="1">
    <source>
        <dbReference type="PROSITE-ProRule" id="PRU00235"/>
    </source>
</evidence>
<evidence type="ECO:0000313" key="2">
    <source>
        <dbReference type="Proteomes" id="UP000694867"/>
    </source>
</evidence>
<name>A0AAJ7SGJ2_9ACAR</name>
<evidence type="ECO:0000313" key="3">
    <source>
        <dbReference type="RefSeq" id="XP_028968239.1"/>
    </source>
</evidence>
<dbReference type="GeneID" id="114828403"/>
<dbReference type="PROSITE" id="PS50012">
    <property type="entry name" value="RCC1_3"/>
    <property type="match status" value="2"/>
</dbReference>
<dbReference type="PANTHER" id="PTHR46849:SF1">
    <property type="entry name" value="RCC1 DOMAIN-CONTAINING PROTEIN 1"/>
    <property type="match status" value="1"/>
</dbReference>
<dbReference type="Gene3D" id="2.130.10.30">
    <property type="entry name" value="Regulator of chromosome condensation 1/beta-lactamase-inhibitor protein II"/>
    <property type="match status" value="1"/>
</dbReference>
<dbReference type="PANTHER" id="PTHR46849">
    <property type="entry name" value="RCC1 DOMAIN-CONTAINING PROTEIN 1"/>
    <property type="match status" value="1"/>
</dbReference>
<dbReference type="Proteomes" id="UP000694867">
    <property type="component" value="Unplaced"/>
</dbReference>
<dbReference type="PROSITE" id="PS00626">
    <property type="entry name" value="RCC1_2"/>
    <property type="match status" value="2"/>
</dbReference>
<gene>
    <name evidence="3" type="primary">LOC114828403</name>
</gene>
<dbReference type="InterPro" id="IPR052830">
    <property type="entry name" value="RCC1_domain-containing"/>
</dbReference>
<dbReference type="InterPro" id="IPR000408">
    <property type="entry name" value="Reg_chr_condens"/>
</dbReference>
<dbReference type="RefSeq" id="XP_028968239.1">
    <property type="nucleotide sequence ID" value="XM_029112406.1"/>
</dbReference>
<dbReference type="Pfam" id="PF13540">
    <property type="entry name" value="RCC1_2"/>
    <property type="match status" value="3"/>
</dbReference>
<dbReference type="AlphaFoldDB" id="A0AAJ7SGJ2"/>
<proteinExistence type="predicted"/>
<dbReference type="KEGG" id="goe:114828403"/>
<protein>
    <submittedName>
        <fullName evidence="3">RCC1 domain-containing protein 1-like</fullName>
    </submittedName>
</protein>
<accession>A0AAJ7SGJ2</accession>
<keyword evidence="2" id="KW-1185">Reference proteome</keyword>
<reference evidence="3" key="1">
    <citation type="submission" date="2025-08" db="UniProtKB">
        <authorList>
            <consortium name="RefSeq"/>
        </authorList>
    </citation>
    <scope>IDENTIFICATION</scope>
</reference>